<feature type="transmembrane region" description="Helical" evidence="6">
    <location>
        <begin position="194"/>
        <end position="214"/>
    </location>
</feature>
<feature type="transmembrane region" description="Helical" evidence="6">
    <location>
        <begin position="259"/>
        <end position="279"/>
    </location>
</feature>
<feature type="domain" description="EamA" evidence="7">
    <location>
        <begin position="22"/>
        <end position="152"/>
    </location>
</feature>
<comment type="similarity">
    <text evidence="2">Belongs to the EamA transporter family.</text>
</comment>
<keyword evidence="4 6" id="KW-1133">Transmembrane helix</keyword>
<dbReference type="EMBL" id="CP051461">
    <property type="protein sequence ID" value="QJC55559.1"/>
    <property type="molecule type" value="Genomic_DNA"/>
</dbReference>
<feature type="transmembrane region" description="Helical" evidence="6">
    <location>
        <begin position="136"/>
        <end position="155"/>
    </location>
</feature>
<evidence type="ECO:0000259" key="7">
    <source>
        <dbReference type="Pfam" id="PF00892"/>
    </source>
</evidence>
<dbReference type="PANTHER" id="PTHR32322">
    <property type="entry name" value="INNER MEMBRANE TRANSPORTER"/>
    <property type="match status" value="1"/>
</dbReference>
<dbReference type="RefSeq" id="WP_238342716.1">
    <property type="nucleotide sequence ID" value="NZ_CP051461.1"/>
</dbReference>
<evidence type="ECO:0000256" key="3">
    <source>
        <dbReference type="ARBA" id="ARBA00022692"/>
    </source>
</evidence>
<name>A0A6H2H6S1_9BURK</name>
<dbReference type="Proteomes" id="UP000502041">
    <property type="component" value="Chromosome"/>
</dbReference>
<proteinExistence type="inferred from homology"/>
<dbReference type="KEGG" id="pvac:HC248_00840"/>
<evidence type="ECO:0000313" key="9">
    <source>
        <dbReference type="Proteomes" id="UP000502041"/>
    </source>
</evidence>
<reference evidence="8 9" key="1">
    <citation type="submission" date="2020-04" db="EMBL/GenBank/DDBJ databases">
        <title>Complete genome of a Psychrophilic, Marine, Gas Vacuolate Bacterium Polaromonas vacuolata KCTC 22033T.</title>
        <authorList>
            <person name="Hwang K."/>
            <person name="Kim K.M."/>
        </authorList>
    </citation>
    <scope>NUCLEOTIDE SEQUENCE [LARGE SCALE GENOMIC DNA]</scope>
    <source>
        <strain evidence="8 9">KCTC 22033</strain>
    </source>
</reference>
<dbReference type="InterPro" id="IPR050638">
    <property type="entry name" value="AA-Vitamin_Transporters"/>
</dbReference>
<evidence type="ECO:0000313" key="8">
    <source>
        <dbReference type="EMBL" id="QJC55559.1"/>
    </source>
</evidence>
<feature type="transmembrane region" description="Helical" evidence="6">
    <location>
        <begin position="108"/>
        <end position="129"/>
    </location>
</feature>
<protein>
    <recommendedName>
        <fullName evidence="7">EamA domain-containing protein</fullName>
    </recommendedName>
</protein>
<evidence type="ECO:0000256" key="2">
    <source>
        <dbReference type="ARBA" id="ARBA00007362"/>
    </source>
</evidence>
<dbReference type="SUPFAM" id="SSF103481">
    <property type="entry name" value="Multidrug resistance efflux transporter EmrE"/>
    <property type="match status" value="2"/>
</dbReference>
<evidence type="ECO:0000256" key="5">
    <source>
        <dbReference type="ARBA" id="ARBA00023136"/>
    </source>
</evidence>
<feature type="domain" description="EamA" evidence="7">
    <location>
        <begin position="165"/>
        <end position="298"/>
    </location>
</feature>
<keyword evidence="9" id="KW-1185">Reference proteome</keyword>
<feature type="transmembrane region" description="Helical" evidence="6">
    <location>
        <begin position="83"/>
        <end position="102"/>
    </location>
</feature>
<feature type="transmembrane region" description="Helical" evidence="6">
    <location>
        <begin position="161"/>
        <end position="182"/>
    </location>
</feature>
<evidence type="ECO:0000256" key="6">
    <source>
        <dbReference type="SAM" id="Phobius"/>
    </source>
</evidence>
<dbReference type="PANTHER" id="PTHR32322:SF2">
    <property type="entry name" value="EAMA DOMAIN-CONTAINING PROTEIN"/>
    <property type="match status" value="1"/>
</dbReference>
<organism evidence="8 9">
    <name type="scientific">Polaromonas vacuolata</name>
    <dbReference type="NCBI Taxonomy" id="37448"/>
    <lineage>
        <taxon>Bacteria</taxon>
        <taxon>Pseudomonadati</taxon>
        <taxon>Pseudomonadota</taxon>
        <taxon>Betaproteobacteria</taxon>
        <taxon>Burkholderiales</taxon>
        <taxon>Comamonadaceae</taxon>
        <taxon>Polaromonas</taxon>
    </lineage>
</organism>
<gene>
    <name evidence="8" type="ORF">HC248_00840</name>
</gene>
<dbReference type="GO" id="GO:0016020">
    <property type="term" value="C:membrane"/>
    <property type="evidence" value="ECO:0007669"/>
    <property type="project" value="UniProtKB-SubCell"/>
</dbReference>
<dbReference type="InterPro" id="IPR037185">
    <property type="entry name" value="EmrE-like"/>
</dbReference>
<feature type="transmembrane region" description="Helical" evidence="6">
    <location>
        <begin position="49"/>
        <end position="71"/>
    </location>
</feature>
<feature type="transmembrane region" description="Helical" evidence="6">
    <location>
        <begin position="226"/>
        <end position="247"/>
    </location>
</feature>
<evidence type="ECO:0000256" key="4">
    <source>
        <dbReference type="ARBA" id="ARBA00022989"/>
    </source>
</evidence>
<keyword evidence="3 6" id="KW-0812">Transmembrane</keyword>
<evidence type="ECO:0000256" key="1">
    <source>
        <dbReference type="ARBA" id="ARBA00004141"/>
    </source>
</evidence>
<feature type="transmembrane region" description="Helical" evidence="6">
    <location>
        <begin position="20"/>
        <end position="43"/>
    </location>
</feature>
<sequence length="307" mass="32677">MSQMKPVSQLQLRPAASVEVEAYLLGAMSVAAFALTLPCAKILAGHLSAMQIGLFRSMLAALAALPILYFTRSACPNVSQIKRLLLMSLGVVYGFPILTAVGMQHVPVGHGGAVLAALPLATAIFGTLITKDRPPLLFWLASIAGFVAVAVFAAIRSDMGGGIYLGDLALLGAVVLAGYGYAQGGALSKEMKGWEVMCWALVLNLPVLLPLALLNFNVADFSGFGAVQWGALAFLAFVNSLLAFFSWNRALALGGIQRISQLQFLQPFFTYSYSIILMGETFDPLALFICIAVITFVVVSKRALVKR</sequence>
<keyword evidence="5 6" id="KW-0472">Membrane</keyword>
<dbReference type="AlphaFoldDB" id="A0A6H2H6S1"/>
<dbReference type="InterPro" id="IPR000620">
    <property type="entry name" value="EamA_dom"/>
</dbReference>
<accession>A0A6H2H6S1</accession>
<comment type="subcellular location">
    <subcellularLocation>
        <location evidence="1">Membrane</location>
        <topology evidence="1">Multi-pass membrane protein</topology>
    </subcellularLocation>
</comment>
<dbReference type="Pfam" id="PF00892">
    <property type="entry name" value="EamA"/>
    <property type="match status" value="2"/>
</dbReference>